<dbReference type="Proteomes" id="UP000257109">
    <property type="component" value="Unassembled WGS sequence"/>
</dbReference>
<protein>
    <recommendedName>
        <fullName evidence="1">Reverse transcriptase Ty1/copia-type domain-containing protein</fullName>
    </recommendedName>
</protein>
<keyword evidence="3" id="KW-1185">Reference proteome</keyword>
<comment type="caution">
    <text evidence="2">The sequence shown here is derived from an EMBL/GenBank/DDBJ whole genome shotgun (WGS) entry which is preliminary data.</text>
</comment>
<reference evidence="2" key="1">
    <citation type="submission" date="2018-05" db="EMBL/GenBank/DDBJ databases">
        <title>Draft genome of Mucuna pruriens seed.</title>
        <authorList>
            <person name="Nnadi N.E."/>
            <person name="Vos R."/>
            <person name="Hasami M.H."/>
            <person name="Devisetty U.K."/>
            <person name="Aguiy J.C."/>
        </authorList>
    </citation>
    <scope>NUCLEOTIDE SEQUENCE [LARGE SCALE GENOMIC DNA]</scope>
    <source>
        <strain evidence="2">JCA_2017</strain>
    </source>
</reference>
<dbReference type="SUPFAM" id="SSF56672">
    <property type="entry name" value="DNA/RNA polymerases"/>
    <property type="match status" value="1"/>
</dbReference>
<dbReference type="OrthoDB" id="7473114at2759"/>
<dbReference type="EMBL" id="QJKJ01010163">
    <property type="protein sequence ID" value="RDX74494.1"/>
    <property type="molecule type" value="Genomic_DNA"/>
</dbReference>
<dbReference type="AlphaFoldDB" id="A0A371F887"/>
<name>A0A371F887_MUCPR</name>
<organism evidence="2 3">
    <name type="scientific">Mucuna pruriens</name>
    <name type="common">Velvet bean</name>
    <name type="synonym">Dolichos pruriens</name>
    <dbReference type="NCBI Taxonomy" id="157652"/>
    <lineage>
        <taxon>Eukaryota</taxon>
        <taxon>Viridiplantae</taxon>
        <taxon>Streptophyta</taxon>
        <taxon>Embryophyta</taxon>
        <taxon>Tracheophyta</taxon>
        <taxon>Spermatophyta</taxon>
        <taxon>Magnoliopsida</taxon>
        <taxon>eudicotyledons</taxon>
        <taxon>Gunneridae</taxon>
        <taxon>Pentapetalae</taxon>
        <taxon>rosids</taxon>
        <taxon>fabids</taxon>
        <taxon>Fabales</taxon>
        <taxon>Fabaceae</taxon>
        <taxon>Papilionoideae</taxon>
        <taxon>50 kb inversion clade</taxon>
        <taxon>NPAAA clade</taxon>
        <taxon>indigoferoid/millettioid clade</taxon>
        <taxon>Phaseoleae</taxon>
        <taxon>Mucuna</taxon>
    </lineage>
</organism>
<dbReference type="InterPro" id="IPR013103">
    <property type="entry name" value="RVT_2"/>
</dbReference>
<dbReference type="Pfam" id="PF07727">
    <property type="entry name" value="RVT_2"/>
    <property type="match status" value="1"/>
</dbReference>
<feature type="non-terminal residue" evidence="2">
    <location>
        <position position="1"/>
    </location>
</feature>
<feature type="domain" description="Reverse transcriptase Ty1/copia-type" evidence="1">
    <location>
        <begin position="11"/>
        <end position="193"/>
    </location>
</feature>
<evidence type="ECO:0000313" key="2">
    <source>
        <dbReference type="EMBL" id="RDX74494.1"/>
    </source>
</evidence>
<dbReference type="STRING" id="157652.A0A371F887"/>
<dbReference type="InterPro" id="IPR043502">
    <property type="entry name" value="DNA/RNA_pol_sf"/>
</dbReference>
<accession>A0A371F887</accession>
<sequence length="193" mass="22417">MEEELGTIEKNHTWELVTLPHNKRMIGVKWVYKIRVAKGFLQKASLNYNEVFVPVARIKTIRLVVTTTIFRGWSLHQLDVKSVFLNVSLEEEVYLCQPPSFEVTRHENKVYKLKKALFGLNQAPRASNRRIDCFLLQLDFNKCTTEYGVYVRATASDLMIVCLYVNVNVSDLLVIGSNAIDIDEFKRRIMLEF</sequence>
<proteinExistence type="predicted"/>
<evidence type="ECO:0000313" key="3">
    <source>
        <dbReference type="Proteomes" id="UP000257109"/>
    </source>
</evidence>
<evidence type="ECO:0000259" key="1">
    <source>
        <dbReference type="Pfam" id="PF07727"/>
    </source>
</evidence>
<gene>
    <name evidence="2" type="ORF">CR513_45758</name>
</gene>